<feature type="region of interest" description="Disordered" evidence="1">
    <location>
        <begin position="1"/>
        <end position="36"/>
    </location>
</feature>
<keyword evidence="3" id="KW-1185">Reference proteome</keyword>
<organism evidence="2 3">
    <name type="scientific">Prorocentrum cordatum</name>
    <dbReference type="NCBI Taxonomy" id="2364126"/>
    <lineage>
        <taxon>Eukaryota</taxon>
        <taxon>Sar</taxon>
        <taxon>Alveolata</taxon>
        <taxon>Dinophyceae</taxon>
        <taxon>Prorocentrales</taxon>
        <taxon>Prorocentraceae</taxon>
        <taxon>Prorocentrum</taxon>
    </lineage>
</organism>
<evidence type="ECO:0000256" key="1">
    <source>
        <dbReference type="SAM" id="MobiDB-lite"/>
    </source>
</evidence>
<evidence type="ECO:0000313" key="2">
    <source>
        <dbReference type="EMBL" id="CAK0800050.1"/>
    </source>
</evidence>
<dbReference type="EMBL" id="CAUYUJ010002281">
    <property type="protein sequence ID" value="CAK0800050.1"/>
    <property type="molecule type" value="Genomic_DNA"/>
</dbReference>
<evidence type="ECO:0000313" key="3">
    <source>
        <dbReference type="Proteomes" id="UP001189429"/>
    </source>
</evidence>
<proteinExistence type="predicted"/>
<accession>A0ABN9Q6G2</accession>
<dbReference type="Proteomes" id="UP001189429">
    <property type="component" value="Unassembled WGS sequence"/>
</dbReference>
<gene>
    <name evidence="2" type="ORF">PCOR1329_LOCUS8327</name>
</gene>
<comment type="caution">
    <text evidence="2">The sequence shown here is derived from an EMBL/GenBank/DDBJ whole genome shotgun (WGS) entry which is preliminary data.</text>
</comment>
<name>A0ABN9Q6G2_9DINO</name>
<sequence>MAAPCSLAQARVAADSRPPRHQRHVAPVRPRGTPHRGGCCALGRDGQELLGPHHPRAPERVPRIPGGQQESECWLVRDAAIRRRGADNDNLEADLASQGLALRGVERADELWARLAARTFMPACVVFPGLVLNSTVAGLHTNALFEYVRLGGQLYFVGGRASVQALQDGDVCGLKMTPGVSGNHQLLAKELPFEVSSDTGSGTGHCLRGVDQFAQFLQLRHLRRTVFPESTFFGSTLVYNVCNGVILELSSPRNRNAATTNNLYDHITGVRIKGEVGREDGDVFRRIPLHACSTIGLVLSETALDAVPKVGELCHLVSKDQYAPPVGLRLMFRSTDEARRVHAAPHRQTSRAGADRVAIEIPSTPVQLGPLPGNGRRQLIETLAAAA</sequence>
<reference evidence="2" key="1">
    <citation type="submission" date="2023-10" db="EMBL/GenBank/DDBJ databases">
        <authorList>
            <person name="Chen Y."/>
            <person name="Shah S."/>
            <person name="Dougan E. K."/>
            <person name="Thang M."/>
            <person name="Chan C."/>
        </authorList>
    </citation>
    <scope>NUCLEOTIDE SEQUENCE [LARGE SCALE GENOMIC DNA]</scope>
</reference>
<evidence type="ECO:0008006" key="4">
    <source>
        <dbReference type="Google" id="ProtNLM"/>
    </source>
</evidence>
<protein>
    <recommendedName>
        <fullName evidence="4">Altered inheritance of mitochondria protein 24, mitochondrial</fullName>
    </recommendedName>
</protein>